<dbReference type="SUPFAM" id="SSF63748">
    <property type="entry name" value="Tudor/PWWP/MBT"/>
    <property type="match status" value="8"/>
</dbReference>
<proteinExistence type="predicted"/>
<protein>
    <recommendedName>
        <fullName evidence="2">Tudor domain-containing protein</fullName>
    </recommendedName>
</protein>
<evidence type="ECO:0000313" key="4">
    <source>
        <dbReference type="Proteomes" id="UP001460270"/>
    </source>
</evidence>
<dbReference type="PANTHER" id="PTHR22948">
    <property type="entry name" value="TUDOR DOMAIN CONTAINING PROTEIN"/>
    <property type="match status" value="1"/>
</dbReference>
<dbReference type="PANTHER" id="PTHR22948:SF7">
    <property type="entry name" value="TUDOR DOMAIN-CONTAINING PROTEIN 15"/>
    <property type="match status" value="1"/>
</dbReference>
<feature type="compositionally biased region" description="Polar residues" evidence="1">
    <location>
        <begin position="1167"/>
        <end position="1178"/>
    </location>
</feature>
<accession>A0AAW0NTL4</accession>
<feature type="region of interest" description="Disordered" evidence="1">
    <location>
        <begin position="1164"/>
        <end position="1228"/>
    </location>
</feature>
<dbReference type="PROSITE" id="PS50304">
    <property type="entry name" value="TUDOR"/>
    <property type="match status" value="5"/>
</dbReference>
<organism evidence="3 4">
    <name type="scientific">Mugilogobius chulae</name>
    <name type="common">yellowstripe goby</name>
    <dbReference type="NCBI Taxonomy" id="88201"/>
    <lineage>
        <taxon>Eukaryota</taxon>
        <taxon>Metazoa</taxon>
        <taxon>Chordata</taxon>
        <taxon>Craniata</taxon>
        <taxon>Vertebrata</taxon>
        <taxon>Euteleostomi</taxon>
        <taxon>Actinopterygii</taxon>
        <taxon>Neopterygii</taxon>
        <taxon>Teleostei</taxon>
        <taxon>Neoteleostei</taxon>
        <taxon>Acanthomorphata</taxon>
        <taxon>Gobiaria</taxon>
        <taxon>Gobiiformes</taxon>
        <taxon>Gobioidei</taxon>
        <taxon>Gobiidae</taxon>
        <taxon>Gobionellinae</taxon>
        <taxon>Mugilogobius</taxon>
    </lineage>
</organism>
<feature type="domain" description="Tudor" evidence="2">
    <location>
        <begin position="1008"/>
        <end position="1066"/>
    </location>
</feature>
<dbReference type="EMBL" id="JBBPFD010000011">
    <property type="protein sequence ID" value="KAK7907737.1"/>
    <property type="molecule type" value="Genomic_DNA"/>
</dbReference>
<keyword evidence="4" id="KW-1185">Reference proteome</keyword>
<evidence type="ECO:0000313" key="3">
    <source>
        <dbReference type="EMBL" id="KAK7907737.1"/>
    </source>
</evidence>
<reference evidence="4" key="1">
    <citation type="submission" date="2024-04" db="EMBL/GenBank/DDBJ databases">
        <title>Salinicola lusitanus LLJ914,a marine bacterium isolated from the Okinawa Trough.</title>
        <authorList>
            <person name="Li J."/>
        </authorList>
    </citation>
    <scope>NUCLEOTIDE SEQUENCE [LARGE SCALE GENOMIC DNA]</scope>
</reference>
<name>A0AAW0NTL4_9GOBI</name>
<feature type="domain" description="Tudor" evidence="2">
    <location>
        <begin position="1536"/>
        <end position="1594"/>
    </location>
</feature>
<evidence type="ECO:0000259" key="2">
    <source>
        <dbReference type="PROSITE" id="PS50304"/>
    </source>
</evidence>
<feature type="domain" description="Tudor" evidence="2">
    <location>
        <begin position="338"/>
        <end position="396"/>
    </location>
</feature>
<feature type="domain" description="Tudor" evidence="2">
    <location>
        <begin position="101"/>
        <end position="159"/>
    </location>
</feature>
<dbReference type="InterPro" id="IPR050621">
    <property type="entry name" value="Tudor_domain_containing"/>
</dbReference>
<gene>
    <name evidence="3" type="ORF">WMY93_016349</name>
</gene>
<comment type="caution">
    <text evidence="3">The sequence shown here is derived from an EMBL/GenBank/DDBJ whole genome shotgun (WGS) entry which is preliminary data.</text>
</comment>
<feature type="compositionally biased region" description="Basic and acidic residues" evidence="1">
    <location>
        <begin position="1204"/>
        <end position="1216"/>
    </location>
</feature>
<dbReference type="SMART" id="SM00333">
    <property type="entry name" value="TUDOR"/>
    <property type="match status" value="8"/>
</dbReference>
<dbReference type="InterPro" id="IPR035437">
    <property type="entry name" value="SNase_OB-fold_sf"/>
</dbReference>
<dbReference type="InterPro" id="IPR002999">
    <property type="entry name" value="Tudor"/>
</dbReference>
<sequence length="1929" mass="218211">MVHMETTRSRGRQVLIYLRLISQGFAAAELTLSMMTSVQKFYDRTPTGPCALWPVDLKLTHLDWNPEATLIHFQGQYLTICELDYNILQGEIQNVPKTQAAVDIGEFCLVEDLTSARWYRGRVQNQKKNLYDVFLIDHGNVLSVDEAHISACSTDLFILPPKIVCGFLSSVLLLPDCCHTVVEQYFTNLIGRNVTGYIQALLPHKVLLLEAPDINSDLVRHGFGKHVDTNTFLLLVEMLTEAPLKQNIEPAPDLLIAKQRGQEFFLKPTNLQGYDDILSSCRLRLKCGSNATVRVTSAVSPRLFYCQMTDKESELKELSSKLAAACELKAKINQLRTPDNLGILCSVKGKDEKWYRGLVQHLPVNSLVRVLFVDYGYFETVKVENIHKLPPDFCSVPIMAFPCALSCMGNEEVLKIKQLGFLKSSLLGGILEIEIDKYNLEQHLYYITILKVKERVTPTPNEKYPSTKLVPTESEKEQSYPQSGHLYYETVMSKELERTLEDEEIQVGSVFVGYAEHVKHPNHFWIRSEKRNEEFEEMMEKLSEHFSTVALNEDILENPEPGMLCCAVYEEDMHYYRAVVLFIDFGNFGKVPNNLIKKIPDKFANKSAFALCCSLVNVVPTDEIWTSSSTESFKDLLLNKVLQVHVVQRRKTKFDVNLCYQENGNDGCQSLSELLIATNQAHYGKNISVEFMGQRKPYPPFKKCVSKRNKQPVIASTASDNWLEDKDEVPLNVEATETEKPKEPVTLKALNIKPGCEFVVCCPLIITPCNFWCQCLDKMPALETLMAKLQEHYSTNAVPFQQETSCCVVKSPHNEKWCRGIITERQNGHAKVILADFGLVIEVREEDLQGLLPEYSVLEGQAFRCSLYNVIEPQKLGWVEEATIFLRKFVADSGRNLKCNVVSQLRIKNKGLFNVVHLHNTESNQNVSNLLVEYSLAQKVTRTLSPTVFPESFIYSSFDLTEGREEQVFVTHVSSHFEVSCQLEKNTAVMEELDAKIWEVQKAAQANEVTVEKLCVAKYLDGNWYRGNAFSAQSPSHVCVTFVDYGNTMIVEQKNVVFIPKESTELLNTPMQAMRFNLAKVPRDLVFADVKDWLDTAVLNKQVRAVIVAKVDDGSFEVELFDGEDSINDKLKELIRSLTPKPKIAVTFNISGKKTSEGGKMKYQFKAKTSPTSNSPNKKNYVKKANAGSQNKRTGPVKSPQSKKCNEVKKTAERKKSPSSLEPQTSSAIQINKEHSTVIQISSLPTIKLTEGSKVKCFATYIDSLNSFFLQRSNDEENILQLLDALNSSEYRETLKPCTDIPLKVDDLVLAEYEEDGALYRAVVKEKADSCAFIVEFVDFGNSTIVGKDKMFLMVKDNISEPRYSIPCSLLDGSAFDNSAAFINAVMDKLLMVEFVCYKKSQWEVKVEILNEITSVSVEMAAPKESHTVEPAPQETNPGPEVKIPAHTKLNYKPRVRNKKKAKRPTKPRINMTDDFFSIFSPPKIQHGQTINGLLLSVQRNSNFYFKLDNSEDSLTALETLIAINLLKCEPISINDVKEGLHCLVQENISGPWRRAVVKDTSTNDCLVHLLDHGKCVTVSKRTLRQMTSYLVGIPPFAVCCRLKIQGASEHDEHMYYQALKAIEGNYIKLVFVDTSEKLQLWFVELVMDGVLFKHHVSNIVKQTELDSARENDNLGPPDKDILPQKLTFAPVELNKEYSGFAAAVTTPLDFCVVLENLHLMSQLSILLDDLQDDLQPLPKAHLVPRTGCLVKSETKNKWCRAEIIHADSTLILNLVDYGHAECLSYGDHTRLKRLPDSVTELPKVTYPCILNAVRPAGEHKRWTDEAAVFFQQCLVQRNLQIFFREEVSDCQWKVDVLANGVHVAKQLVDAGHASYTDIMLGLRFQDQSFRRSTSEDECDEDPEESCRTLEEVEQIFKVESDSNLCMMM</sequence>
<dbReference type="Pfam" id="PF00567">
    <property type="entry name" value="TUDOR"/>
    <property type="match status" value="8"/>
</dbReference>
<evidence type="ECO:0000256" key="1">
    <source>
        <dbReference type="SAM" id="MobiDB-lite"/>
    </source>
</evidence>
<dbReference type="Gene3D" id="2.40.50.90">
    <property type="match status" value="5"/>
</dbReference>
<feature type="compositionally biased region" description="Polar residues" evidence="1">
    <location>
        <begin position="1218"/>
        <end position="1228"/>
    </location>
</feature>
<dbReference type="Gene3D" id="2.30.30.140">
    <property type="match status" value="8"/>
</dbReference>
<feature type="domain" description="Tudor" evidence="2">
    <location>
        <begin position="1302"/>
        <end position="1361"/>
    </location>
</feature>
<feature type="compositionally biased region" description="Polar residues" evidence="1">
    <location>
        <begin position="1187"/>
        <end position="1203"/>
    </location>
</feature>
<dbReference type="Proteomes" id="UP001460270">
    <property type="component" value="Unassembled WGS sequence"/>
</dbReference>